<keyword evidence="2" id="KW-1185">Reference proteome</keyword>
<comment type="caution">
    <text evidence="1">The sequence shown here is derived from an EMBL/GenBank/DDBJ whole genome shotgun (WGS) entry which is preliminary data.</text>
</comment>
<accession>A0ACB9RST3</accession>
<name>A0ACB9RST3_9MYRT</name>
<proteinExistence type="predicted"/>
<reference evidence="2" key="1">
    <citation type="journal article" date="2023" name="Front. Plant Sci.">
        <title>Chromosomal-level genome assembly of Melastoma candidum provides insights into trichome evolution.</title>
        <authorList>
            <person name="Zhong Y."/>
            <person name="Wu W."/>
            <person name="Sun C."/>
            <person name="Zou P."/>
            <person name="Liu Y."/>
            <person name="Dai S."/>
            <person name="Zhou R."/>
        </authorList>
    </citation>
    <scope>NUCLEOTIDE SEQUENCE [LARGE SCALE GENOMIC DNA]</scope>
</reference>
<dbReference type="EMBL" id="CM042882">
    <property type="protein sequence ID" value="KAI4381755.1"/>
    <property type="molecule type" value="Genomic_DNA"/>
</dbReference>
<gene>
    <name evidence="1" type="ORF">MLD38_007800</name>
</gene>
<sequence>MTTPSLLPLVIALALFSSLHPTFSASSSSSPEISSLLLFKSRVNDPTLALSGWDPSTPFAPCDWRGVSCGGSGRVTDLRLPSIGLSGTLPDQAFSNLTDLERLSLRSNSLSGPLPSSLSLLADLRTLFLQSNAFSGAIPPGLFSNLTYLRVLNLSRNRLLGQLDVESLPSPSANLAYLDLSTNLFSGGIPRALANLSQLTLINLSHNLLDGQIPATFGALQKLQYLWLDNNSLEGTLPSAITNCSSLVHLSVEDNRLSGIVPAAIGLLPKLQVVALSRNNFSGEVTSSLVCSPSIRNVRLGSNMVTDLIGPGAGNACGGVLEELGLDSNSLKGGFPTWLTNASRLRSMDFSNNFLSGTLPDEIGRLNLLELRLANNSLGGEIPSAFRSCTSLAYLDLEGNGFTGEIPWFVGEFRGLKVLLLRRNSFSGPVPQNISSLTALEVLDLGVNALDGSFPVEVTRLQNLTTLDLSGNRFIGSEMPASIGNLSRMMVLNLSSCGFSGSIPTSIANLLRLTSLDLSRQNLSGEVPIEIAGLPNIQVVALQGNMLSGNIPEGFSSLRGLTYLNLSANMLNGQIPATFGFLQSLSVLSLSENHISGPIPAQIGNCSSLQALELQSNYLSGPVPADLSRLSWLNILDLSRNNLTRGIPVSLSGLSNLVSLDLSSNDLSGDIPAKLSQIPGLVSFNVSGNNLNGEIPPALGSRFNSTSFADNLGLCGKPLGNECKNAENRKRKRLIFLIAIIASGGILLALFCCFYIYRLLLWRRKLKEKASGEKKSSPGRSSSRGSGGRGSTDNGAPKLVMFNNKITLAETIEATRQFDEENVLSRTRFGLVFKACYNDGMVLSIRRLPDGALDESIFRKAAEALGKVKHRNLTVLRGFYAGPPDMRLLVYDYMPNGNLATLLQEASHQDGHVLNWPMRHLIALGIARGLGFLHGSSIVHADVKPQNVLFDADFEAHLSDFGLRPLVALTPTEGSSSLPVGTLGYVSPEAVLAGEVTRESDVYSFGIVLLELLTGKRPVVFTQDEDIVKWVKKQLQRGQINELLEPGLLELDPESSEWEEFLLGVKVGLLCTAPDAMARPTMQDVVFMLEGCRAGPNIPSSADPTTHHSPA</sequence>
<organism evidence="1 2">
    <name type="scientific">Melastoma candidum</name>
    <dbReference type="NCBI Taxonomy" id="119954"/>
    <lineage>
        <taxon>Eukaryota</taxon>
        <taxon>Viridiplantae</taxon>
        <taxon>Streptophyta</taxon>
        <taxon>Embryophyta</taxon>
        <taxon>Tracheophyta</taxon>
        <taxon>Spermatophyta</taxon>
        <taxon>Magnoliopsida</taxon>
        <taxon>eudicotyledons</taxon>
        <taxon>Gunneridae</taxon>
        <taxon>Pentapetalae</taxon>
        <taxon>rosids</taxon>
        <taxon>malvids</taxon>
        <taxon>Myrtales</taxon>
        <taxon>Melastomataceae</taxon>
        <taxon>Melastomatoideae</taxon>
        <taxon>Melastomateae</taxon>
        <taxon>Melastoma</taxon>
    </lineage>
</organism>
<dbReference type="Proteomes" id="UP001057402">
    <property type="component" value="Chromosome 3"/>
</dbReference>
<evidence type="ECO:0000313" key="2">
    <source>
        <dbReference type="Proteomes" id="UP001057402"/>
    </source>
</evidence>
<protein>
    <submittedName>
        <fullName evidence="1">Uncharacterized protein</fullName>
    </submittedName>
</protein>
<evidence type="ECO:0000313" key="1">
    <source>
        <dbReference type="EMBL" id="KAI4381755.1"/>
    </source>
</evidence>